<organism evidence="2 3">
    <name type="scientific">Photobacterium gaetbulicola Gung47</name>
    <dbReference type="NCBI Taxonomy" id="658445"/>
    <lineage>
        <taxon>Bacteria</taxon>
        <taxon>Pseudomonadati</taxon>
        <taxon>Pseudomonadota</taxon>
        <taxon>Gammaproteobacteria</taxon>
        <taxon>Vibrionales</taxon>
        <taxon>Vibrionaceae</taxon>
        <taxon>Photobacterium</taxon>
    </lineage>
</organism>
<dbReference type="EMBL" id="CP005974">
    <property type="protein sequence ID" value="AJR09781.1"/>
    <property type="molecule type" value="Genomic_DNA"/>
</dbReference>
<evidence type="ECO:0000313" key="2">
    <source>
        <dbReference type="EMBL" id="AJR09781.1"/>
    </source>
</evidence>
<evidence type="ECO:0000313" key="3">
    <source>
        <dbReference type="Proteomes" id="UP000032303"/>
    </source>
</evidence>
<keyword evidence="3" id="KW-1185">Reference proteome</keyword>
<sequence>MVKRRKNSWKGIGEELAARFCNAMKSPSFIAYFSIGIVAIGGIGVWLPYLLDSTGAMFFESQNVFTFSVAILGTLSLEGFISKDKSLRLTSLGVILGFVAFLLGVIGYVNAQTGVSVLVNICAALTLLIFLFANANDEKFDDESEVEADATGYKQADADLIKDKS</sequence>
<feature type="transmembrane region" description="Helical" evidence="1">
    <location>
        <begin position="29"/>
        <end position="51"/>
    </location>
</feature>
<keyword evidence="1" id="KW-1133">Transmembrane helix</keyword>
<name>A0A0C5WDJ0_9GAMM</name>
<dbReference type="OrthoDB" id="7064534at2"/>
<dbReference type="Proteomes" id="UP000032303">
    <property type="component" value="Chromosome 2"/>
</dbReference>
<dbReference type="STRING" id="658445.H744_2c3137"/>
<dbReference type="PATRIC" id="fig|658445.3.peg.5195"/>
<feature type="transmembrane region" description="Helical" evidence="1">
    <location>
        <begin position="89"/>
        <end position="109"/>
    </location>
</feature>
<feature type="transmembrane region" description="Helical" evidence="1">
    <location>
        <begin position="115"/>
        <end position="133"/>
    </location>
</feature>
<reference evidence="2 3" key="1">
    <citation type="submission" date="2013-05" db="EMBL/GenBank/DDBJ databases">
        <title>Complete genome sequence of the lipase-producing bacterium Photobacterium gaetbulicola Gung47.</title>
        <authorList>
            <person name="Kim Y.-O."/>
        </authorList>
    </citation>
    <scope>NUCLEOTIDE SEQUENCE [LARGE SCALE GENOMIC DNA]</scope>
    <source>
        <strain evidence="2 3">Gung47</strain>
    </source>
</reference>
<dbReference type="KEGG" id="pgb:H744_2c3137"/>
<feature type="transmembrane region" description="Helical" evidence="1">
    <location>
        <begin position="63"/>
        <end position="82"/>
    </location>
</feature>
<protein>
    <submittedName>
        <fullName evidence="2">Uncharacterized protein</fullName>
    </submittedName>
</protein>
<evidence type="ECO:0000256" key="1">
    <source>
        <dbReference type="SAM" id="Phobius"/>
    </source>
</evidence>
<gene>
    <name evidence="2" type="ORF">H744_2c3137</name>
</gene>
<keyword evidence="1" id="KW-0812">Transmembrane</keyword>
<dbReference type="AlphaFoldDB" id="A0A0C5WDJ0"/>
<accession>A0A0C5WDJ0</accession>
<keyword evidence="1" id="KW-0472">Membrane</keyword>
<dbReference type="HOGENOM" id="CLU_1609279_0_0_6"/>
<proteinExistence type="predicted"/>